<dbReference type="OrthoDB" id="122464at2759"/>
<dbReference type="STRING" id="282301.A0A267GW12"/>
<evidence type="ECO:0000313" key="2">
    <source>
        <dbReference type="EMBL" id="PAA90211.1"/>
    </source>
</evidence>
<feature type="region of interest" description="Disordered" evidence="1">
    <location>
        <begin position="1"/>
        <end position="42"/>
    </location>
</feature>
<dbReference type="EMBL" id="NIVC01000121">
    <property type="protein sequence ID" value="PAA90211.1"/>
    <property type="molecule type" value="Genomic_DNA"/>
</dbReference>
<dbReference type="AlphaFoldDB" id="A0A267GW12"/>
<name>A0A267GW12_9PLAT</name>
<reference evidence="2 3" key="1">
    <citation type="submission" date="2017-06" db="EMBL/GenBank/DDBJ databases">
        <title>A platform for efficient transgenesis in Macrostomum lignano, a flatworm model organism for stem cell research.</title>
        <authorList>
            <person name="Berezikov E."/>
        </authorList>
    </citation>
    <scope>NUCLEOTIDE SEQUENCE [LARGE SCALE GENOMIC DNA]</scope>
    <source>
        <strain evidence="2">DV1</strain>
        <tissue evidence="2">Whole organism</tissue>
    </source>
</reference>
<dbReference type="PANTHER" id="PTHR15967">
    <property type="entry name" value="E2F-ASSOCIATED PHOSPHOPROTEIN"/>
    <property type="match status" value="1"/>
</dbReference>
<keyword evidence="3" id="KW-1185">Reference proteome</keyword>
<dbReference type="GO" id="GO:0005634">
    <property type="term" value="C:nucleus"/>
    <property type="evidence" value="ECO:0007669"/>
    <property type="project" value="TreeGrafter"/>
</dbReference>
<dbReference type="InterPro" id="IPR019370">
    <property type="entry name" value="E2F-assoc_phosphoprotein"/>
</dbReference>
<evidence type="ECO:0000313" key="3">
    <source>
        <dbReference type="Proteomes" id="UP000215902"/>
    </source>
</evidence>
<feature type="compositionally biased region" description="Acidic residues" evidence="1">
    <location>
        <begin position="1"/>
        <end position="14"/>
    </location>
</feature>
<feature type="non-terminal residue" evidence="2">
    <location>
        <position position="1"/>
    </location>
</feature>
<protein>
    <recommendedName>
        <fullName evidence="4">E2F-associated phosphoprotein</fullName>
    </recommendedName>
</protein>
<proteinExistence type="predicted"/>
<dbReference type="PANTHER" id="PTHR15967:SF0">
    <property type="entry name" value="E2F-ASSOCIATED PHOSPHOPROTEIN"/>
    <property type="match status" value="1"/>
</dbReference>
<dbReference type="Pfam" id="PF10238">
    <property type="entry name" value="Eapp_C"/>
    <property type="match status" value="1"/>
</dbReference>
<gene>
    <name evidence="2" type="ORF">BOX15_Mlig025053g2</name>
</gene>
<evidence type="ECO:0008006" key="4">
    <source>
        <dbReference type="Google" id="ProtNLM"/>
    </source>
</evidence>
<dbReference type="Proteomes" id="UP000215902">
    <property type="component" value="Unassembled WGS sequence"/>
</dbReference>
<accession>A0A267GW12</accession>
<sequence length="165" mass="17612">DEDFDEDVDEETELAEGGAAAISKGADGTAETPPAPHYDPDADAADQQWVDRLRGTALSGAGRSTDAVLNCPACMSLVCLDCQRHVRYKNQYRAMFVTNCCVNTNETLNATDATSLGDGGGSRNSGTTNHEEVYHPVRCSVCGTVVAVQDSDEVFHFFHVLASHG</sequence>
<organism evidence="2 3">
    <name type="scientific">Macrostomum lignano</name>
    <dbReference type="NCBI Taxonomy" id="282301"/>
    <lineage>
        <taxon>Eukaryota</taxon>
        <taxon>Metazoa</taxon>
        <taxon>Spiralia</taxon>
        <taxon>Lophotrochozoa</taxon>
        <taxon>Platyhelminthes</taxon>
        <taxon>Rhabditophora</taxon>
        <taxon>Macrostomorpha</taxon>
        <taxon>Macrostomida</taxon>
        <taxon>Macrostomidae</taxon>
        <taxon>Macrostomum</taxon>
    </lineage>
</organism>
<comment type="caution">
    <text evidence="2">The sequence shown here is derived from an EMBL/GenBank/DDBJ whole genome shotgun (WGS) entry which is preliminary data.</text>
</comment>
<evidence type="ECO:0000256" key="1">
    <source>
        <dbReference type="SAM" id="MobiDB-lite"/>
    </source>
</evidence>